<comment type="caution">
    <text evidence="1">The sequence shown here is derived from an EMBL/GenBank/DDBJ whole genome shotgun (WGS) entry which is preliminary data.</text>
</comment>
<evidence type="ECO:0000313" key="1">
    <source>
        <dbReference type="EMBL" id="MTJ44412.1"/>
    </source>
</evidence>
<gene>
    <name evidence="1" type="ORF">FJR39_15000</name>
</gene>
<organism evidence="1 2">
    <name type="scientific">Dolichospermum flos-aquae UHCC 0037</name>
    <dbReference type="NCBI Taxonomy" id="2590026"/>
    <lineage>
        <taxon>Bacteria</taxon>
        <taxon>Bacillati</taxon>
        <taxon>Cyanobacteriota</taxon>
        <taxon>Cyanophyceae</taxon>
        <taxon>Nostocales</taxon>
        <taxon>Aphanizomenonaceae</taxon>
        <taxon>Dolichospermum</taxon>
    </lineage>
</organism>
<reference evidence="2" key="1">
    <citation type="journal article" date="2020" name="Toxins">
        <title>Phylogenomic Analysis of Secondary Metabolism in the Toxic Cyanobacterial Genera Anabaena, Dolichospermum and Aphanizomenon.</title>
        <authorList>
            <person name="Oesterholm J."/>
            <person name="Popin R.V."/>
            <person name="Fewer D.P."/>
            <person name="Sivonen K."/>
        </authorList>
    </citation>
    <scope>NUCLEOTIDE SEQUENCE [LARGE SCALE GENOMIC DNA]</scope>
    <source>
        <strain evidence="2">UHCC 0037</strain>
    </source>
</reference>
<keyword evidence="2" id="KW-1185">Reference proteome</keyword>
<name>A0ACC7S8A1_DOLFA</name>
<protein>
    <submittedName>
        <fullName evidence="1">DUF4089 domain-containing protein</fullName>
    </submittedName>
</protein>
<evidence type="ECO:0000313" key="2">
    <source>
        <dbReference type="Proteomes" id="UP001517388"/>
    </source>
</evidence>
<proteinExistence type="predicted"/>
<dbReference type="EMBL" id="VILF01000003">
    <property type="protein sequence ID" value="MTJ44412.1"/>
    <property type="molecule type" value="Genomic_DNA"/>
</dbReference>
<dbReference type="Proteomes" id="UP001517388">
    <property type="component" value="Unassembled WGS sequence"/>
</dbReference>
<sequence length="104" mass="12082">MENNNFWIQEYVHQMSLLLDLPIDEESKDGVIANFEKIKDIAEIVNYNEALILRVAAILGTSNLKNIPPPSRKTFRPDKCTNFLGQFICWKSLRKTWYNSIGFC</sequence>
<accession>A0ACC7S8A1</accession>